<evidence type="ECO:0000313" key="2">
    <source>
        <dbReference type="Proteomes" id="UP001239111"/>
    </source>
</evidence>
<dbReference type="EMBL" id="CM056742">
    <property type="protein sequence ID" value="KAJ8676300.1"/>
    <property type="molecule type" value="Genomic_DNA"/>
</dbReference>
<protein>
    <submittedName>
        <fullName evidence="1">Uncharacterized protein</fullName>
    </submittedName>
</protein>
<gene>
    <name evidence="1" type="ORF">QAD02_012087</name>
</gene>
<keyword evidence="2" id="KW-1185">Reference proteome</keyword>
<comment type="caution">
    <text evidence="1">The sequence shown here is derived from an EMBL/GenBank/DDBJ whole genome shotgun (WGS) entry which is preliminary data.</text>
</comment>
<dbReference type="Proteomes" id="UP001239111">
    <property type="component" value="Chromosome 2"/>
</dbReference>
<organism evidence="1 2">
    <name type="scientific">Eretmocerus hayati</name>
    <dbReference type="NCBI Taxonomy" id="131215"/>
    <lineage>
        <taxon>Eukaryota</taxon>
        <taxon>Metazoa</taxon>
        <taxon>Ecdysozoa</taxon>
        <taxon>Arthropoda</taxon>
        <taxon>Hexapoda</taxon>
        <taxon>Insecta</taxon>
        <taxon>Pterygota</taxon>
        <taxon>Neoptera</taxon>
        <taxon>Endopterygota</taxon>
        <taxon>Hymenoptera</taxon>
        <taxon>Apocrita</taxon>
        <taxon>Proctotrupomorpha</taxon>
        <taxon>Chalcidoidea</taxon>
        <taxon>Aphelinidae</taxon>
        <taxon>Aphelininae</taxon>
        <taxon>Eretmocerus</taxon>
    </lineage>
</organism>
<evidence type="ECO:0000313" key="1">
    <source>
        <dbReference type="EMBL" id="KAJ8676300.1"/>
    </source>
</evidence>
<name>A0ACC2NYD6_9HYME</name>
<accession>A0ACC2NYD6</accession>
<proteinExistence type="predicted"/>
<reference evidence="1" key="1">
    <citation type="submission" date="2023-04" db="EMBL/GenBank/DDBJ databases">
        <title>A chromosome-level genome assembly of the parasitoid wasp Eretmocerus hayati.</title>
        <authorList>
            <person name="Zhong Y."/>
            <person name="Liu S."/>
            <person name="Liu Y."/>
        </authorList>
    </citation>
    <scope>NUCLEOTIDE SEQUENCE</scope>
    <source>
        <strain evidence="1">ZJU_SS_LIU_2023</strain>
    </source>
</reference>
<sequence length="207" mass="23722">MSEPLPKYKLIYFNSRGIAEHIRYLLALAGVEYVDERILKERWPALKKTMPYGQLPVLEVNGQYVAQSNAIARYLARKYNLVGQDEWQAMQCDVLVDSLGDLKSELLHFQKEDDLFKKEEKKAKFVKETIPFFLNKFEETVSKNNGYAVGSTTTWADLVFAVALENFETMFGAGALENYPALRSLKERVHSLPQIAAWIARRPHTSS</sequence>